<dbReference type="SUPFAM" id="SSF53335">
    <property type="entry name" value="S-adenosyl-L-methionine-dependent methyltransferases"/>
    <property type="match status" value="2"/>
</dbReference>
<evidence type="ECO:0000313" key="3">
    <source>
        <dbReference type="Proteomes" id="UP000178367"/>
    </source>
</evidence>
<organism evidence="2 3">
    <name type="scientific">Candidatus Falkowbacteria bacterium RIFOXYA2_FULL_47_19</name>
    <dbReference type="NCBI Taxonomy" id="1797994"/>
    <lineage>
        <taxon>Bacteria</taxon>
        <taxon>Candidatus Falkowiibacteriota</taxon>
    </lineage>
</organism>
<proteinExistence type="predicted"/>
<dbReference type="STRING" id="1797994.A2227_07140"/>
<evidence type="ECO:0000259" key="1">
    <source>
        <dbReference type="Pfam" id="PF08241"/>
    </source>
</evidence>
<protein>
    <recommendedName>
        <fullName evidence="1">Methyltransferase type 11 domain-containing protein</fullName>
    </recommendedName>
</protein>
<feature type="domain" description="Methyltransferase type 11" evidence="1">
    <location>
        <begin position="342"/>
        <end position="433"/>
    </location>
</feature>
<dbReference type="Pfam" id="PF08241">
    <property type="entry name" value="Methyltransf_11"/>
    <property type="match status" value="1"/>
</dbReference>
<dbReference type="EMBL" id="MFGB01000023">
    <property type="protein sequence ID" value="OGF25096.1"/>
    <property type="molecule type" value="Genomic_DNA"/>
</dbReference>
<dbReference type="AlphaFoldDB" id="A0A1F5SES3"/>
<gene>
    <name evidence="2" type="ORF">A2227_07140</name>
</gene>
<evidence type="ECO:0000313" key="2">
    <source>
        <dbReference type="EMBL" id="OGF25096.1"/>
    </source>
</evidence>
<dbReference type="Gene3D" id="3.40.50.150">
    <property type="entry name" value="Vaccinia Virus protein VP39"/>
    <property type="match status" value="2"/>
</dbReference>
<dbReference type="InterPro" id="IPR029063">
    <property type="entry name" value="SAM-dependent_MTases_sf"/>
</dbReference>
<dbReference type="Proteomes" id="UP000178367">
    <property type="component" value="Unassembled WGS sequence"/>
</dbReference>
<dbReference type="GO" id="GO:0008757">
    <property type="term" value="F:S-adenosylmethionine-dependent methyltransferase activity"/>
    <property type="evidence" value="ECO:0007669"/>
    <property type="project" value="InterPro"/>
</dbReference>
<comment type="caution">
    <text evidence="2">The sequence shown here is derived from an EMBL/GenBank/DDBJ whole genome shotgun (WGS) entry which is preliminary data.</text>
</comment>
<dbReference type="PANTHER" id="PTHR43591">
    <property type="entry name" value="METHYLTRANSFERASE"/>
    <property type="match status" value="1"/>
</dbReference>
<name>A0A1F5SES3_9BACT</name>
<accession>A0A1F5SES3</accession>
<sequence>MEKINLEKIGELSVTDRGLEQVLEDMGIEESEIDKFPKDGMVLNIGSGLYQKFEEELRGKRGDLKIVSIDPTLGMDFKDLASGDWYIEKLGNSIAQYKERGQPKMKWGKDMTVKNPDEFQSKRLKKIKESGSNSVAALAPQLPFGPGSFDIIIDCVASMRYLNDEKSREENLSSICDLLRPGGSAYITSLKKSELKVLSRDFQVKFLREYEGGGIEYCDVKITKEKIQPAKRFGVPDIPRPDGYDDAGWHAYNMRMLKDYKEMIFKDSPEAEHYKWLNKRPEDPSKAYERFGYKKYYHTLEHYLPAKQGGERNKSINFEWDWPEKNLFGGLDGFFEKGAKILDLGSGLGKVTEEINNKYKEKNISCVGLDHRLAYQQPDEKISNLVSGDFGALSFKTDSFNRLLSVESFPAFLPSTLKKIEEYFQEITRVSRIGTIWRGTFSEEEDIENKEVNFDQLKKLFGKYGWELVVSNNSFVALLQNKK</sequence>
<reference evidence="2 3" key="1">
    <citation type="journal article" date="2016" name="Nat. Commun.">
        <title>Thousands of microbial genomes shed light on interconnected biogeochemical processes in an aquifer system.</title>
        <authorList>
            <person name="Anantharaman K."/>
            <person name="Brown C.T."/>
            <person name="Hug L.A."/>
            <person name="Sharon I."/>
            <person name="Castelle C.J."/>
            <person name="Probst A.J."/>
            <person name="Thomas B.C."/>
            <person name="Singh A."/>
            <person name="Wilkins M.J."/>
            <person name="Karaoz U."/>
            <person name="Brodie E.L."/>
            <person name="Williams K.H."/>
            <person name="Hubbard S.S."/>
            <person name="Banfield J.F."/>
        </authorList>
    </citation>
    <scope>NUCLEOTIDE SEQUENCE [LARGE SCALE GENOMIC DNA]</scope>
</reference>
<dbReference type="InterPro" id="IPR013216">
    <property type="entry name" value="Methyltransf_11"/>
</dbReference>